<dbReference type="Pfam" id="PF00134">
    <property type="entry name" value="Cyclin_N"/>
    <property type="match status" value="1"/>
</dbReference>
<dbReference type="InterPro" id="IPR039361">
    <property type="entry name" value="Cyclin"/>
</dbReference>
<comment type="similarity">
    <text evidence="1">Belongs to the cyclin family.</text>
</comment>
<dbReference type="SMART" id="SM00385">
    <property type="entry name" value="CYCLIN"/>
    <property type="match status" value="1"/>
</dbReference>
<evidence type="ECO:0000259" key="2">
    <source>
        <dbReference type="SMART" id="SM00385"/>
    </source>
</evidence>
<name>A0A7S1UYH0_9STRA</name>
<organism evidence="3">
    <name type="scientific">Grammatophora oceanica</name>
    <dbReference type="NCBI Taxonomy" id="210454"/>
    <lineage>
        <taxon>Eukaryota</taxon>
        <taxon>Sar</taxon>
        <taxon>Stramenopiles</taxon>
        <taxon>Ochrophyta</taxon>
        <taxon>Bacillariophyta</taxon>
        <taxon>Fragilariophyceae</taxon>
        <taxon>Fragilariophycidae</taxon>
        <taxon>Rhabdonematales</taxon>
        <taxon>Grammatophoraceae</taxon>
        <taxon>Grammatophora</taxon>
    </lineage>
</organism>
<dbReference type="EMBL" id="HBGK01022019">
    <property type="protein sequence ID" value="CAD9282348.1"/>
    <property type="molecule type" value="Transcribed_RNA"/>
</dbReference>
<dbReference type="InterPro" id="IPR036915">
    <property type="entry name" value="Cyclin-like_sf"/>
</dbReference>
<gene>
    <name evidence="3" type="ORF">GOCE00092_LOCUS11259</name>
</gene>
<sequence>MHHGSPANAHVVPTAAPLLSLRMRASRVVPPTSASDEVHDRLRVLRQQESSPSYKCNDYLLRRKLESDNRPNGGSCSPSSIVQQSEVPLHEVDTLCREKMVDWSYRVIDHFHASRELVAIAFQYLDRFIDKCSCDRTSFKLAAMTSLYVATKVFHARELSMSSLADLSRGEFDVMHIAEMEGILLETLEWRMHPPTVQDILHLLQNFLPCERGPLHKALYQRAIFFAELSTFDYCFVTQPRTAIAIACLLNAMEGMEESVVTPADHASFVRAACHALDMEYSQHLIESIRNRLWYVYSQSAQYQEDEILPSMPLSEPAHHEDPTICVTTDKLGGDQSPISIVSSAAGTA</sequence>
<dbReference type="InterPro" id="IPR013763">
    <property type="entry name" value="Cyclin-like_dom"/>
</dbReference>
<feature type="domain" description="Cyclin-like" evidence="2">
    <location>
        <begin position="102"/>
        <end position="186"/>
    </location>
</feature>
<dbReference type="Gene3D" id="1.10.472.10">
    <property type="entry name" value="Cyclin-like"/>
    <property type="match status" value="2"/>
</dbReference>
<keyword evidence="1" id="KW-0195">Cyclin</keyword>
<dbReference type="FunFam" id="1.10.472.10:FF:000093">
    <property type="entry name" value="Predicted protein"/>
    <property type="match status" value="1"/>
</dbReference>
<accession>A0A7S1UYH0</accession>
<evidence type="ECO:0000313" key="3">
    <source>
        <dbReference type="EMBL" id="CAD9282348.1"/>
    </source>
</evidence>
<proteinExistence type="inferred from homology"/>
<dbReference type="PANTHER" id="PTHR10177">
    <property type="entry name" value="CYCLINS"/>
    <property type="match status" value="1"/>
</dbReference>
<reference evidence="3" key="1">
    <citation type="submission" date="2021-01" db="EMBL/GenBank/DDBJ databases">
        <authorList>
            <person name="Corre E."/>
            <person name="Pelletier E."/>
            <person name="Niang G."/>
            <person name="Scheremetjew M."/>
            <person name="Finn R."/>
            <person name="Kale V."/>
            <person name="Holt S."/>
            <person name="Cochrane G."/>
            <person name="Meng A."/>
            <person name="Brown T."/>
            <person name="Cohen L."/>
        </authorList>
    </citation>
    <scope>NUCLEOTIDE SEQUENCE</scope>
    <source>
        <strain evidence="3">CCMP 410</strain>
    </source>
</reference>
<dbReference type="SUPFAM" id="SSF47954">
    <property type="entry name" value="Cyclin-like"/>
    <property type="match status" value="1"/>
</dbReference>
<evidence type="ECO:0000256" key="1">
    <source>
        <dbReference type="RuleBase" id="RU000383"/>
    </source>
</evidence>
<dbReference type="InterPro" id="IPR006671">
    <property type="entry name" value="Cyclin_N"/>
</dbReference>
<protein>
    <recommendedName>
        <fullName evidence="2">Cyclin-like domain-containing protein</fullName>
    </recommendedName>
</protein>
<dbReference type="AlphaFoldDB" id="A0A7S1UYH0"/>